<feature type="domain" description="Factor of DNA methylation 1-5/IDN2" evidence="2">
    <location>
        <begin position="32"/>
        <end position="142"/>
    </location>
</feature>
<dbReference type="InterPro" id="IPR045177">
    <property type="entry name" value="FDM1-5/IDN2"/>
</dbReference>
<accession>A0A8X7WFB0</accession>
<dbReference type="OrthoDB" id="1892195at2759"/>
<dbReference type="PANTHER" id="PTHR21596:SF54">
    <property type="entry name" value="TRANSCRIPTION REGULATOR-LIKE"/>
    <property type="match status" value="1"/>
</dbReference>
<name>A0A8X7WFB0_BRACI</name>
<evidence type="ECO:0000259" key="2">
    <source>
        <dbReference type="Pfam" id="PF03469"/>
    </source>
</evidence>
<gene>
    <name evidence="3" type="ORF">Bca52824_010056</name>
</gene>
<organism evidence="3 4">
    <name type="scientific">Brassica carinata</name>
    <name type="common">Ethiopian mustard</name>
    <name type="synonym">Abyssinian cabbage</name>
    <dbReference type="NCBI Taxonomy" id="52824"/>
    <lineage>
        <taxon>Eukaryota</taxon>
        <taxon>Viridiplantae</taxon>
        <taxon>Streptophyta</taxon>
        <taxon>Embryophyta</taxon>
        <taxon>Tracheophyta</taxon>
        <taxon>Spermatophyta</taxon>
        <taxon>Magnoliopsida</taxon>
        <taxon>eudicotyledons</taxon>
        <taxon>Gunneridae</taxon>
        <taxon>Pentapetalae</taxon>
        <taxon>rosids</taxon>
        <taxon>malvids</taxon>
        <taxon>Brassicales</taxon>
        <taxon>Brassicaceae</taxon>
        <taxon>Brassiceae</taxon>
        <taxon>Brassica</taxon>
    </lineage>
</organism>
<evidence type="ECO:0000313" key="3">
    <source>
        <dbReference type="EMBL" id="KAG2327328.1"/>
    </source>
</evidence>
<protein>
    <recommendedName>
        <fullName evidence="2">Factor of DNA methylation 1-5/IDN2 domain-containing protein</fullName>
    </recommendedName>
</protein>
<proteinExistence type="predicted"/>
<reference evidence="3 4" key="1">
    <citation type="submission" date="2020-02" db="EMBL/GenBank/DDBJ databases">
        <authorList>
            <person name="Ma Q."/>
            <person name="Huang Y."/>
            <person name="Song X."/>
            <person name="Pei D."/>
        </authorList>
    </citation>
    <scope>NUCLEOTIDE SEQUENCE [LARGE SCALE GENOMIC DNA]</scope>
    <source>
        <strain evidence="3">Sxm20200214</strain>
        <tissue evidence="3">Leaf</tissue>
    </source>
</reference>
<sequence>MANDEFQEARKEMIKFWNENEDLVSGGEIRVKRMGHLDTKPFVLAVKKKLRGGSRAKAGIKAMELCSFWEGQVGDVHWYPFKVDESDGFAKNVVDKNDEEVVKLKDTYGEELYDDVVRAKMEIVEYNPSGGYKVSELCNFEKVVAMKNKRKWPVPNTRNNDAMLSSTFEIKRLGLPIYPDEVREQAINAAAHNDSLDGHHSQESLELDCLEIPEFNLQLNNCSLSYYQSVLRNVPMCNMMNQCFFHPNMNNLIGSPYMSPNRKRIREPKTDFLDTGGYATNEQCAQLWDYAFVESTPEQFPETHLLGNAATYSSPSGPVAEKLELPSFQCFDPPGYWETQHFNLMPAVESDSTLVQSPSSFCDGLLESVVSSGEKPATNTDPDSPLLQSSLSGHIELTPAATASNTETDLVHFGPTSSSERRASLESGDWIRQLLGEDRDY</sequence>
<keyword evidence="4" id="KW-1185">Reference proteome</keyword>
<feature type="region of interest" description="Disordered" evidence="1">
    <location>
        <begin position="402"/>
        <end position="421"/>
    </location>
</feature>
<dbReference type="AlphaFoldDB" id="A0A8X7WFB0"/>
<evidence type="ECO:0000313" key="4">
    <source>
        <dbReference type="Proteomes" id="UP000886595"/>
    </source>
</evidence>
<evidence type="ECO:0000256" key="1">
    <source>
        <dbReference type="SAM" id="MobiDB-lite"/>
    </source>
</evidence>
<dbReference type="Pfam" id="PF03469">
    <property type="entry name" value="XH"/>
    <property type="match status" value="1"/>
</dbReference>
<comment type="caution">
    <text evidence="3">The sequence shown here is derived from an EMBL/GenBank/DDBJ whole genome shotgun (WGS) entry which is preliminary data.</text>
</comment>
<dbReference type="EMBL" id="JAAMPC010000002">
    <property type="protein sequence ID" value="KAG2327328.1"/>
    <property type="molecule type" value="Genomic_DNA"/>
</dbReference>
<dbReference type="GO" id="GO:0080188">
    <property type="term" value="P:gene silencing by siRNA-directed DNA methylation"/>
    <property type="evidence" value="ECO:0007669"/>
    <property type="project" value="InterPro"/>
</dbReference>
<dbReference type="PANTHER" id="PTHR21596">
    <property type="entry name" value="RIBONUCLEASE P SUBUNIT P38"/>
    <property type="match status" value="1"/>
</dbReference>
<dbReference type="InterPro" id="IPR005379">
    <property type="entry name" value="FDM1-5/IDN2_XH"/>
</dbReference>
<dbReference type="Proteomes" id="UP000886595">
    <property type="component" value="Unassembled WGS sequence"/>
</dbReference>